<keyword evidence="2" id="KW-0238">DNA-binding</keyword>
<keyword evidence="1" id="KW-0805">Transcription regulation</keyword>
<protein>
    <submittedName>
        <fullName evidence="5">GntR family transcriptional regulator</fullName>
    </submittedName>
</protein>
<gene>
    <name evidence="5" type="ORF">K1W69_04100</name>
</gene>
<comment type="caution">
    <text evidence="5">The sequence shown here is derived from an EMBL/GenBank/DDBJ whole genome shotgun (WGS) entry which is preliminary data.</text>
</comment>
<evidence type="ECO:0000256" key="1">
    <source>
        <dbReference type="ARBA" id="ARBA00023015"/>
    </source>
</evidence>
<dbReference type="AlphaFoldDB" id="A0AAE2ZN19"/>
<dbReference type="InterPro" id="IPR008920">
    <property type="entry name" value="TF_FadR/GntR_C"/>
</dbReference>
<dbReference type="InterPro" id="IPR036390">
    <property type="entry name" value="WH_DNA-bd_sf"/>
</dbReference>
<dbReference type="SUPFAM" id="SSF48008">
    <property type="entry name" value="GntR ligand-binding domain-like"/>
    <property type="match status" value="1"/>
</dbReference>
<evidence type="ECO:0000313" key="5">
    <source>
        <dbReference type="EMBL" id="MBW8636362.1"/>
    </source>
</evidence>
<dbReference type="GO" id="GO:0003700">
    <property type="term" value="F:DNA-binding transcription factor activity"/>
    <property type="evidence" value="ECO:0007669"/>
    <property type="project" value="InterPro"/>
</dbReference>
<dbReference type="Pfam" id="PF00392">
    <property type="entry name" value="GntR"/>
    <property type="match status" value="1"/>
</dbReference>
<dbReference type="Proteomes" id="UP001196509">
    <property type="component" value="Unassembled WGS sequence"/>
</dbReference>
<dbReference type="InterPro" id="IPR036388">
    <property type="entry name" value="WH-like_DNA-bd_sf"/>
</dbReference>
<feature type="domain" description="HTH gntR-type" evidence="4">
    <location>
        <begin position="13"/>
        <end position="80"/>
    </location>
</feature>
<dbReference type="Pfam" id="PF07729">
    <property type="entry name" value="FCD"/>
    <property type="match status" value="1"/>
</dbReference>
<evidence type="ECO:0000256" key="2">
    <source>
        <dbReference type="ARBA" id="ARBA00023125"/>
    </source>
</evidence>
<dbReference type="PROSITE" id="PS50949">
    <property type="entry name" value="HTH_GNTR"/>
    <property type="match status" value="1"/>
</dbReference>
<proteinExistence type="predicted"/>
<organism evidence="5 6">
    <name type="scientific">Flavimaribacter sediminis</name>
    <dbReference type="NCBI Taxonomy" id="2865987"/>
    <lineage>
        <taxon>Bacteria</taxon>
        <taxon>Pseudomonadati</taxon>
        <taxon>Pseudomonadota</taxon>
        <taxon>Alphaproteobacteria</taxon>
        <taxon>Hyphomicrobiales</taxon>
        <taxon>Rhizobiaceae</taxon>
        <taxon>Flavimaribacter</taxon>
    </lineage>
</organism>
<keyword evidence="6" id="KW-1185">Reference proteome</keyword>
<dbReference type="InterPro" id="IPR011711">
    <property type="entry name" value="GntR_C"/>
</dbReference>
<dbReference type="Gene3D" id="1.20.120.530">
    <property type="entry name" value="GntR ligand-binding domain-like"/>
    <property type="match status" value="1"/>
</dbReference>
<dbReference type="SMART" id="SM00345">
    <property type="entry name" value="HTH_GNTR"/>
    <property type="match status" value="1"/>
</dbReference>
<name>A0AAE2ZN19_9HYPH</name>
<dbReference type="RefSeq" id="WP_220227053.1">
    <property type="nucleotide sequence ID" value="NZ_JAICBX010000001.1"/>
</dbReference>
<dbReference type="SMART" id="SM00895">
    <property type="entry name" value="FCD"/>
    <property type="match status" value="1"/>
</dbReference>
<dbReference type="InterPro" id="IPR000524">
    <property type="entry name" value="Tscrpt_reg_HTH_GntR"/>
</dbReference>
<evidence type="ECO:0000313" key="6">
    <source>
        <dbReference type="Proteomes" id="UP001196509"/>
    </source>
</evidence>
<dbReference type="PANTHER" id="PTHR43537:SF5">
    <property type="entry name" value="UXU OPERON TRANSCRIPTIONAL REGULATOR"/>
    <property type="match status" value="1"/>
</dbReference>
<reference evidence="5" key="1">
    <citation type="submission" date="2021-08" db="EMBL/GenBank/DDBJ databases">
        <title>Hoeflea bacterium WL0058 sp. nov., isolated from the sediment.</title>
        <authorList>
            <person name="Wang L."/>
            <person name="Zhang D."/>
        </authorList>
    </citation>
    <scope>NUCLEOTIDE SEQUENCE</scope>
    <source>
        <strain evidence="5">WL0058</strain>
    </source>
</reference>
<dbReference type="SUPFAM" id="SSF46785">
    <property type="entry name" value="Winged helix' DNA-binding domain"/>
    <property type="match status" value="1"/>
</dbReference>
<dbReference type="PANTHER" id="PTHR43537">
    <property type="entry name" value="TRANSCRIPTIONAL REGULATOR, GNTR FAMILY"/>
    <property type="match status" value="1"/>
</dbReference>
<dbReference type="EMBL" id="JAICBX010000001">
    <property type="protein sequence ID" value="MBW8636362.1"/>
    <property type="molecule type" value="Genomic_DNA"/>
</dbReference>
<evidence type="ECO:0000259" key="4">
    <source>
        <dbReference type="PROSITE" id="PS50949"/>
    </source>
</evidence>
<sequence length="227" mass="25079">MSDIDLLALRQSSTLSELVADKMEKLILSGKLAAGERINEAVLAKELGVSRGPVREASMLLTSRGLVEFIAFRGAFVRKISRAELLEIYDLRAVLTGQACYLAALKAGGNAGPLNDLHDRMEKAADSNKADRYYELNLKFHECLVDMAGSSRLRTMIDSLVNEMHLYRQVSLRSHPDMAQSNREHRAILDAIIQGDAEKARKLGEAHVRAGKQRFEAAGAETLVEDE</sequence>
<keyword evidence="3" id="KW-0804">Transcription</keyword>
<accession>A0AAE2ZN19</accession>
<dbReference type="GO" id="GO:0003677">
    <property type="term" value="F:DNA binding"/>
    <property type="evidence" value="ECO:0007669"/>
    <property type="project" value="UniProtKB-KW"/>
</dbReference>
<evidence type="ECO:0000256" key="3">
    <source>
        <dbReference type="ARBA" id="ARBA00023163"/>
    </source>
</evidence>
<dbReference type="CDD" id="cd07377">
    <property type="entry name" value="WHTH_GntR"/>
    <property type="match status" value="1"/>
</dbReference>
<dbReference type="Gene3D" id="1.10.10.10">
    <property type="entry name" value="Winged helix-like DNA-binding domain superfamily/Winged helix DNA-binding domain"/>
    <property type="match status" value="1"/>
</dbReference>